<keyword evidence="5 9" id="KW-0560">Oxidoreductase</keyword>
<evidence type="ECO:0000313" key="11">
    <source>
        <dbReference type="Proteomes" id="UP001152646"/>
    </source>
</evidence>
<dbReference type="CDD" id="cd11065">
    <property type="entry name" value="CYP64-like"/>
    <property type="match status" value="1"/>
</dbReference>
<sequence>MKSTQHLSQTQDLYDLAGRMWHNPSFACSVTTTRGPSYAGTSKVILKCPGIPRLFSILAILAYSTANMFTLWITILLSLCGAVTLLIRRKQHPPLPPGPRRIPIIGNLRDLPSPTQKDWLHWLKHKEQYGPISSVSVLGTHIIILNDAQLAIQLLEKRSAIHSMRPQQNFTDILLARSGWNNVLGARRNPEHVRKTRKHLYQEIGSKKSVSAFDEVQRTEVSHFLLRLLNEPGNLQQHIRKEAGGIVLKIGYGYTIEPHDRDPLVDLADKAMEDFSSALLPATWAVDFIPLLEYLPTWFPGAGFITIARTYNKRQQAFSDIPYEFVKQQMKKKGAFPSFLSNLLQDNPLEHGSEEENIVKWSAGSLYAGGADTTVSSIASFFLAMALFPEVQRKAQHELDAVLGEKQLPQFHDRDNLPYINALVKEVLRWHPVVPMSLAHTSIEDDMCEGYFIPKGSSILANIWAFTHDPAVYHDPMIFKPERFMTSSDGRFPERDPHLLVFGFGRRACPGRTLADANVFLTVAQALATFDVTKPLSKGEAQDMDFDFLPGVISHPAPFDVSIQPRSDGHRELIMSLEEIYPWEKSDAELLPSAQMV</sequence>
<dbReference type="EMBL" id="CAJVPA010000133">
    <property type="protein sequence ID" value="CAG8358985.1"/>
    <property type="molecule type" value="Genomic_DNA"/>
</dbReference>
<accession>A0A9W4IXB6</accession>
<dbReference type="SUPFAM" id="SSF48264">
    <property type="entry name" value="Cytochrome P450"/>
    <property type="match status" value="1"/>
</dbReference>
<evidence type="ECO:0008006" key="12">
    <source>
        <dbReference type="Google" id="ProtNLM"/>
    </source>
</evidence>
<dbReference type="Pfam" id="PF00067">
    <property type="entry name" value="p450"/>
    <property type="match status" value="1"/>
</dbReference>
<keyword evidence="3 8" id="KW-0349">Heme</keyword>
<dbReference type="InterPro" id="IPR002401">
    <property type="entry name" value="Cyt_P450_E_grp-I"/>
</dbReference>
<dbReference type="InterPro" id="IPR036396">
    <property type="entry name" value="Cyt_P450_sf"/>
</dbReference>
<dbReference type="GO" id="GO:0043386">
    <property type="term" value="P:mycotoxin biosynthetic process"/>
    <property type="evidence" value="ECO:0007669"/>
    <property type="project" value="UniProtKB-ARBA"/>
</dbReference>
<evidence type="ECO:0000256" key="7">
    <source>
        <dbReference type="ARBA" id="ARBA00023033"/>
    </source>
</evidence>
<comment type="caution">
    <text evidence="10">The sequence shown here is derived from an EMBL/GenBank/DDBJ whole genome shotgun (WGS) entry which is preliminary data.</text>
</comment>
<reference evidence="10" key="1">
    <citation type="submission" date="2021-07" db="EMBL/GenBank/DDBJ databases">
        <authorList>
            <person name="Branca A.L. A."/>
        </authorList>
    </citation>
    <scope>NUCLEOTIDE SEQUENCE</scope>
</reference>
<evidence type="ECO:0000256" key="5">
    <source>
        <dbReference type="ARBA" id="ARBA00023002"/>
    </source>
</evidence>
<evidence type="ECO:0000256" key="3">
    <source>
        <dbReference type="ARBA" id="ARBA00022617"/>
    </source>
</evidence>
<dbReference type="GO" id="GO:0004497">
    <property type="term" value="F:monooxygenase activity"/>
    <property type="evidence" value="ECO:0007669"/>
    <property type="project" value="UniProtKB-KW"/>
</dbReference>
<proteinExistence type="inferred from homology"/>
<comment type="similarity">
    <text evidence="2 9">Belongs to the cytochrome P450 family.</text>
</comment>
<gene>
    <name evidence="10" type="ORF">PSALAMII_LOCUS3684</name>
</gene>
<evidence type="ECO:0000313" key="10">
    <source>
        <dbReference type="EMBL" id="CAG8358985.1"/>
    </source>
</evidence>
<organism evidence="10 11">
    <name type="scientific">Penicillium salamii</name>
    <dbReference type="NCBI Taxonomy" id="1612424"/>
    <lineage>
        <taxon>Eukaryota</taxon>
        <taxon>Fungi</taxon>
        <taxon>Dikarya</taxon>
        <taxon>Ascomycota</taxon>
        <taxon>Pezizomycotina</taxon>
        <taxon>Eurotiomycetes</taxon>
        <taxon>Eurotiomycetidae</taxon>
        <taxon>Eurotiales</taxon>
        <taxon>Aspergillaceae</taxon>
        <taxon>Penicillium</taxon>
    </lineage>
</organism>
<feature type="binding site" description="axial binding residue" evidence="8">
    <location>
        <position position="509"/>
    </location>
    <ligand>
        <name>heme</name>
        <dbReference type="ChEBI" id="CHEBI:30413"/>
    </ligand>
    <ligandPart>
        <name>Fe</name>
        <dbReference type="ChEBI" id="CHEBI:18248"/>
    </ligandPart>
</feature>
<dbReference type="GO" id="GO:0020037">
    <property type="term" value="F:heme binding"/>
    <property type="evidence" value="ECO:0007669"/>
    <property type="project" value="InterPro"/>
</dbReference>
<dbReference type="InterPro" id="IPR017972">
    <property type="entry name" value="Cyt_P450_CS"/>
</dbReference>
<name>A0A9W4IXB6_9EURO</name>
<comment type="cofactor">
    <cofactor evidence="1 8">
        <name>heme</name>
        <dbReference type="ChEBI" id="CHEBI:30413"/>
    </cofactor>
</comment>
<evidence type="ECO:0000256" key="6">
    <source>
        <dbReference type="ARBA" id="ARBA00023004"/>
    </source>
</evidence>
<dbReference type="AlphaFoldDB" id="A0A9W4IXB6"/>
<evidence type="ECO:0000256" key="8">
    <source>
        <dbReference type="PIRSR" id="PIRSR602401-1"/>
    </source>
</evidence>
<dbReference type="InterPro" id="IPR050364">
    <property type="entry name" value="Cytochrome_P450_fung"/>
</dbReference>
<keyword evidence="4 8" id="KW-0479">Metal-binding</keyword>
<dbReference type="GO" id="GO:0005506">
    <property type="term" value="F:iron ion binding"/>
    <property type="evidence" value="ECO:0007669"/>
    <property type="project" value="InterPro"/>
</dbReference>
<dbReference type="PROSITE" id="PS00086">
    <property type="entry name" value="CYTOCHROME_P450"/>
    <property type="match status" value="1"/>
</dbReference>
<dbReference type="PRINTS" id="PR00463">
    <property type="entry name" value="EP450I"/>
</dbReference>
<dbReference type="OrthoDB" id="2789670at2759"/>
<evidence type="ECO:0000256" key="1">
    <source>
        <dbReference type="ARBA" id="ARBA00001971"/>
    </source>
</evidence>
<dbReference type="PRINTS" id="PR00385">
    <property type="entry name" value="P450"/>
</dbReference>
<evidence type="ECO:0000256" key="9">
    <source>
        <dbReference type="RuleBase" id="RU000461"/>
    </source>
</evidence>
<evidence type="ECO:0000256" key="2">
    <source>
        <dbReference type="ARBA" id="ARBA00010617"/>
    </source>
</evidence>
<dbReference type="Proteomes" id="UP001152646">
    <property type="component" value="Unassembled WGS sequence"/>
</dbReference>
<keyword evidence="7 9" id="KW-0503">Monooxygenase</keyword>
<dbReference type="PANTHER" id="PTHR46300:SF7">
    <property type="entry name" value="P450, PUTATIVE (EUROFUNG)-RELATED"/>
    <property type="match status" value="1"/>
</dbReference>
<dbReference type="PANTHER" id="PTHR46300">
    <property type="entry name" value="P450, PUTATIVE (EUROFUNG)-RELATED-RELATED"/>
    <property type="match status" value="1"/>
</dbReference>
<keyword evidence="6 8" id="KW-0408">Iron</keyword>
<protein>
    <recommendedName>
        <fullName evidence="12">O-methylsterigmatocystin oxidoreductase</fullName>
    </recommendedName>
</protein>
<dbReference type="Gene3D" id="1.10.630.10">
    <property type="entry name" value="Cytochrome P450"/>
    <property type="match status" value="1"/>
</dbReference>
<dbReference type="GO" id="GO:0016705">
    <property type="term" value="F:oxidoreductase activity, acting on paired donors, with incorporation or reduction of molecular oxygen"/>
    <property type="evidence" value="ECO:0007669"/>
    <property type="project" value="InterPro"/>
</dbReference>
<evidence type="ECO:0000256" key="4">
    <source>
        <dbReference type="ARBA" id="ARBA00022723"/>
    </source>
</evidence>
<dbReference type="InterPro" id="IPR001128">
    <property type="entry name" value="Cyt_P450"/>
</dbReference>